<dbReference type="RefSeq" id="WP_341672231.1">
    <property type="nucleotide sequence ID" value="NZ_JBBYHV010000001.1"/>
</dbReference>
<evidence type="ECO:0000256" key="1">
    <source>
        <dbReference type="SAM" id="MobiDB-lite"/>
    </source>
</evidence>
<reference evidence="2 3" key="1">
    <citation type="submission" date="2024-04" db="EMBL/GenBank/DDBJ databases">
        <title>Aurantiacibacter sp. DGU6 16S ribosomal RNA gene Genome sequencing and assembly.</title>
        <authorList>
            <person name="Park S."/>
        </authorList>
    </citation>
    <scope>NUCLEOTIDE SEQUENCE [LARGE SCALE GENOMIC DNA]</scope>
    <source>
        <strain evidence="2 3">DGU6</strain>
    </source>
</reference>
<keyword evidence="3" id="KW-1185">Reference proteome</keyword>
<proteinExistence type="predicted"/>
<accession>A0ABU9IC33</accession>
<dbReference type="Proteomes" id="UP001497045">
    <property type="component" value="Unassembled WGS sequence"/>
</dbReference>
<protein>
    <recommendedName>
        <fullName evidence="4">Cytochrome c domain-containing protein</fullName>
    </recommendedName>
</protein>
<dbReference type="InterPro" id="IPR010980">
    <property type="entry name" value="Cyt_c/b562"/>
</dbReference>
<dbReference type="SUPFAM" id="SSF47175">
    <property type="entry name" value="Cytochromes"/>
    <property type="match status" value="1"/>
</dbReference>
<comment type="caution">
    <text evidence="2">The sequence shown here is derived from an EMBL/GenBank/DDBJ whole genome shotgun (WGS) entry which is preliminary data.</text>
</comment>
<dbReference type="PROSITE" id="PS51257">
    <property type="entry name" value="PROKAR_LIPOPROTEIN"/>
    <property type="match status" value="1"/>
</dbReference>
<gene>
    <name evidence="2" type="ORF">AAEO60_03360</name>
</gene>
<evidence type="ECO:0000313" key="3">
    <source>
        <dbReference type="Proteomes" id="UP001497045"/>
    </source>
</evidence>
<feature type="region of interest" description="Disordered" evidence="1">
    <location>
        <begin position="155"/>
        <end position="179"/>
    </location>
</feature>
<evidence type="ECO:0008006" key="4">
    <source>
        <dbReference type="Google" id="ProtNLM"/>
    </source>
</evidence>
<dbReference type="EMBL" id="JBBYHV010000001">
    <property type="protein sequence ID" value="MEL1249702.1"/>
    <property type="molecule type" value="Genomic_DNA"/>
</dbReference>
<name>A0ABU9IC33_9SPHN</name>
<organism evidence="2 3">
    <name type="scientific">Aurantiacibacter gilvus</name>
    <dbReference type="NCBI Taxonomy" id="3139141"/>
    <lineage>
        <taxon>Bacteria</taxon>
        <taxon>Pseudomonadati</taxon>
        <taxon>Pseudomonadota</taxon>
        <taxon>Alphaproteobacteria</taxon>
        <taxon>Sphingomonadales</taxon>
        <taxon>Erythrobacteraceae</taxon>
        <taxon>Aurantiacibacter</taxon>
    </lineage>
</organism>
<evidence type="ECO:0000313" key="2">
    <source>
        <dbReference type="EMBL" id="MEL1249702.1"/>
    </source>
</evidence>
<sequence>MKTQIGIIAGTLAMLALASCNEEPEVPPLGTAQQMMAQEMQPTAEIYWESVGAASELIDGEPVFREWAPENDAEWEAVRAAAERIGELGEMLKTPAYAEGRGDDWMAYSQGLVDVSAQAQEAAIAQDPDAVFEVGGTIYSVCSACHRMYPPAELPEGASVDDIQQMRPGDELTAPDASE</sequence>